<evidence type="ECO:0000256" key="1">
    <source>
        <dbReference type="SAM" id="MobiDB-lite"/>
    </source>
</evidence>
<feature type="region of interest" description="Disordered" evidence="1">
    <location>
        <begin position="427"/>
        <end position="446"/>
    </location>
</feature>
<reference evidence="2 3" key="1">
    <citation type="submission" date="2019-04" db="EMBL/GenBank/DDBJ databases">
        <title>An improved genome assembly and genetic linkage map for asparagus bean, Vigna unguiculata ssp. sesquipedialis.</title>
        <authorList>
            <person name="Xia Q."/>
            <person name="Zhang R."/>
            <person name="Dong Y."/>
        </authorList>
    </citation>
    <scope>NUCLEOTIDE SEQUENCE [LARGE SCALE GENOMIC DNA]</scope>
    <source>
        <tissue evidence="2">Leaf</tissue>
    </source>
</reference>
<feature type="compositionally biased region" description="Polar residues" evidence="1">
    <location>
        <begin position="429"/>
        <end position="446"/>
    </location>
</feature>
<name>A0A4D6NHH5_VIGUN</name>
<feature type="compositionally biased region" description="Polar residues" evidence="1">
    <location>
        <begin position="631"/>
        <end position="652"/>
    </location>
</feature>
<evidence type="ECO:0000313" key="3">
    <source>
        <dbReference type="Proteomes" id="UP000501690"/>
    </source>
</evidence>
<dbReference type="EMBL" id="CP039355">
    <property type="protein sequence ID" value="QCE13126.1"/>
    <property type="molecule type" value="Genomic_DNA"/>
</dbReference>
<keyword evidence="3" id="KW-1185">Reference proteome</keyword>
<feature type="region of interest" description="Disordered" evidence="1">
    <location>
        <begin position="108"/>
        <end position="133"/>
    </location>
</feature>
<dbReference type="InterPro" id="IPR044216">
    <property type="entry name" value="WDL7"/>
</dbReference>
<gene>
    <name evidence="2" type="ORF">DEO72_LG11g119</name>
</gene>
<evidence type="ECO:0000313" key="2">
    <source>
        <dbReference type="EMBL" id="QCE13126.1"/>
    </source>
</evidence>
<dbReference type="Proteomes" id="UP000501690">
    <property type="component" value="Linkage Group LG11"/>
</dbReference>
<feature type="region of interest" description="Disordered" evidence="1">
    <location>
        <begin position="215"/>
        <end position="237"/>
    </location>
</feature>
<protein>
    <recommendedName>
        <fullName evidence="4">TPX2 protein</fullName>
    </recommendedName>
</protein>
<dbReference type="PANTHER" id="PTHR47067">
    <property type="entry name" value="TPX2 (TARGETING PROTEIN FOR XKLP2) PROTEIN FAMILY-RELATED"/>
    <property type="match status" value="1"/>
</dbReference>
<feature type="region of interest" description="Disordered" evidence="1">
    <location>
        <begin position="548"/>
        <end position="652"/>
    </location>
</feature>
<feature type="compositionally biased region" description="Polar residues" evidence="1">
    <location>
        <begin position="227"/>
        <end position="237"/>
    </location>
</feature>
<evidence type="ECO:0008006" key="4">
    <source>
        <dbReference type="Google" id="ProtNLM"/>
    </source>
</evidence>
<dbReference type="PANTHER" id="PTHR47067:SF16">
    <property type="entry name" value="TPX2 (TARGETING PROTEIN FOR XKLP2) PROTEIN FAMILY"/>
    <property type="match status" value="1"/>
</dbReference>
<dbReference type="AlphaFoldDB" id="A0A4D6NHH5"/>
<feature type="compositionally biased region" description="Polar residues" evidence="1">
    <location>
        <begin position="573"/>
        <end position="586"/>
    </location>
</feature>
<proteinExistence type="predicted"/>
<organism evidence="2 3">
    <name type="scientific">Vigna unguiculata</name>
    <name type="common">Cowpea</name>
    <dbReference type="NCBI Taxonomy" id="3917"/>
    <lineage>
        <taxon>Eukaryota</taxon>
        <taxon>Viridiplantae</taxon>
        <taxon>Streptophyta</taxon>
        <taxon>Embryophyta</taxon>
        <taxon>Tracheophyta</taxon>
        <taxon>Spermatophyta</taxon>
        <taxon>Magnoliopsida</taxon>
        <taxon>eudicotyledons</taxon>
        <taxon>Gunneridae</taxon>
        <taxon>Pentapetalae</taxon>
        <taxon>rosids</taxon>
        <taxon>fabids</taxon>
        <taxon>Fabales</taxon>
        <taxon>Fabaceae</taxon>
        <taxon>Papilionoideae</taxon>
        <taxon>50 kb inversion clade</taxon>
        <taxon>NPAAA clade</taxon>
        <taxon>indigoferoid/millettioid clade</taxon>
        <taxon>Phaseoleae</taxon>
        <taxon>Vigna</taxon>
    </lineage>
</organism>
<sequence>MGEPSACLVRSFSSPADTRYEGNPIPALGESISFGRFMTENLDWEKWSTFTQNRYVEEAERYSKPGSVAAKKAYFEAHYKRKAAERAAALIQEANANLQANGTFELEAQQRNHADSSSETSSSVQHVVAANEQPDEETVNCQVVECADGDQRKCDAGQSDLDISNVEGVVVDVAHPLVNANINLGSFTTMDNSNQFDHVEDNTNTGPVEEKMLEHGAAGPEGKREANSSPELSTKTVSSKCFPLDERKVAAASVSSRSGINSGPKGKKSVGDFVEKNKLIAHSVHSSINLSSGTGETRKRAAAAIQSRNGLSTFSTNKKSVGGMVEKKRIGSPLLKMSINLPSGAVMPNNTATAATKPRNGTNFIAKVIKSVGNSVGKRPTSRSLHMSINLPSGAAETSKTASVFDQNIIKKVHSNLPKNNPLAMRASTEASRGLQDQGSANLLSQSGRTERLLNKSVSGGVTVNAKPSSSISFGFLKSSSTNKSNLQSATVYLPFKFRSEERAVKRREASLTGFRIFLFQFLQRMDETKSKEEEKVKLQRTLKGKTVLDHKKLGQSSASLSKQNEDKIGGSRSPSNRIRKTSPTLPRSPKLVRKASSSSSTVQDKSLGNASKPPISTNNSKPTTEKINRTTRPVNSLSSTTRENASPNIQH</sequence>
<accession>A0A4D6NHH5</accession>
<feature type="compositionally biased region" description="Polar residues" evidence="1">
    <location>
        <begin position="596"/>
        <end position="623"/>
    </location>
</feature>